<gene>
    <name evidence="2" type="ORF">SAMN05421641_106147</name>
</gene>
<sequence length="255" mass="28353">MDDRGDCHICICLFCRHKDGTCHRGRSKAQPRNARALVDRGCTDGSVFARHDVFHGGSFPRSAQALAGSHYASFTTPCRQDDRRTGPDHSRAFWRDIGVLGCDSRFCFVVQSCLPRCGCRYCTACIAEPRESRLFFLYSICRYIFCSGFWRNRKQVFTRVFSALLYSGLLRATGFLGRPSSLVAECSSRLVTVRIVSSPVRRNTRLLRNLRVAATAHGRSLSSGRDKGPAHPAPPPYQSAAPCAKGRANVTEPRS</sequence>
<evidence type="ECO:0000313" key="3">
    <source>
        <dbReference type="Proteomes" id="UP000323956"/>
    </source>
</evidence>
<name>A0A1N6RZR9_9RHOB</name>
<dbReference type="AlphaFoldDB" id="A0A1N6RZR9"/>
<dbReference type="Proteomes" id="UP000323956">
    <property type="component" value="Unassembled WGS sequence"/>
</dbReference>
<dbReference type="EMBL" id="FTMK01000006">
    <property type="protein sequence ID" value="SIQ34345.1"/>
    <property type="molecule type" value="Genomic_DNA"/>
</dbReference>
<protein>
    <submittedName>
        <fullName evidence="2">Uncharacterized protein</fullName>
    </submittedName>
</protein>
<proteinExistence type="predicted"/>
<organism evidence="2 3">
    <name type="scientific">Paracoccus thiocyanatus</name>
    <dbReference type="NCBI Taxonomy" id="34006"/>
    <lineage>
        <taxon>Bacteria</taxon>
        <taxon>Pseudomonadati</taxon>
        <taxon>Pseudomonadota</taxon>
        <taxon>Alphaproteobacteria</taxon>
        <taxon>Rhodobacterales</taxon>
        <taxon>Paracoccaceae</taxon>
        <taxon>Paracoccus</taxon>
    </lineage>
</organism>
<feature type="region of interest" description="Disordered" evidence="1">
    <location>
        <begin position="217"/>
        <end position="255"/>
    </location>
</feature>
<accession>A0A1N6RZR9</accession>
<evidence type="ECO:0000313" key="2">
    <source>
        <dbReference type="EMBL" id="SIQ34345.1"/>
    </source>
</evidence>
<evidence type="ECO:0000256" key="1">
    <source>
        <dbReference type="SAM" id="MobiDB-lite"/>
    </source>
</evidence>
<reference evidence="2 3" key="1">
    <citation type="submission" date="2017-01" db="EMBL/GenBank/DDBJ databases">
        <authorList>
            <person name="Varghese N."/>
            <person name="Submissions S."/>
        </authorList>
    </citation>
    <scope>NUCLEOTIDE SEQUENCE [LARGE SCALE GENOMIC DNA]</scope>
    <source>
        <strain evidence="2 3">ATCC 700171</strain>
    </source>
</reference>